<evidence type="ECO:0000259" key="1">
    <source>
        <dbReference type="Pfam" id="PF02627"/>
    </source>
</evidence>
<evidence type="ECO:0000313" key="3">
    <source>
        <dbReference type="Proteomes" id="UP001595713"/>
    </source>
</evidence>
<dbReference type="EMBL" id="JBHRXP010000003">
    <property type="protein sequence ID" value="MFC3580075.1"/>
    <property type="molecule type" value="Genomic_DNA"/>
</dbReference>
<proteinExistence type="predicted"/>
<dbReference type="InterPro" id="IPR029032">
    <property type="entry name" value="AhpD-like"/>
</dbReference>
<protein>
    <submittedName>
        <fullName evidence="2">Carboxymuconolactone decarboxylase family protein</fullName>
    </submittedName>
</protein>
<organism evidence="2 3">
    <name type="scientific">Sphingomonas hylomeconis</name>
    <dbReference type="NCBI Taxonomy" id="1395958"/>
    <lineage>
        <taxon>Bacteria</taxon>
        <taxon>Pseudomonadati</taxon>
        <taxon>Pseudomonadota</taxon>
        <taxon>Alphaproteobacteria</taxon>
        <taxon>Sphingomonadales</taxon>
        <taxon>Sphingomonadaceae</taxon>
        <taxon>Sphingomonas</taxon>
    </lineage>
</organism>
<feature type="domain" description="Carboxymuconolactone decarboxylase-like" evidence="1">
    <location>
        <begin position="42"/>
        <end position="120"/>
    </location>
</feature>
<dbReference type="InterPro" id="IPR003779">
    <property type="entry name" value="CMD-like"/>
</dbReference>
<evidence type="ECO:0000313" key="2">
    <source>
        <dbReference type="EMBL" id="MFC3580075.1"/>
    </source>
</evidence>
<dbReference type="Gene3D" id="1.20.1290.10">
    <property type="entry name" value="AhpD-like"/>
    <property type="match status" value="1"/>
</dbReference>
<dbReference type="SUPFAM" id="SSF69118">
    <property type="entry name" value="AhpD-like"/>
    <property type="match status" value="1"/>
</dbReference>
<sequence length="130" mass="14077">MSDDTQDGTHDDGRERAGLAVLEALGWGQNEGVRALDEDLWRIVSEVNFGTIWARPGLSLRDRELVCMAMLIALGAHGVALHFKHAHKVGITAEELKELVLQAIPYAGLPKALGAMALLKRVQNGDDVAL</sequence>
<accession>A0ABV7SXQ9</accession>
<dbReference type="RefSeq" id="WP_261295303.1">
    <property type="nucleotide sequence ID" value="NZ_JANQBK010000015.1"/>
</dbReference>
<dbReference type="Pfam" id="PF02627">
    <property type="entry name" value="CMD"/>
    <property type="match status" value="1"/>
</dbReference>
<dbReference type="PANTHER" id="PTHR33570">
    <property type="entry name" value="4-CARBOXYMUCONOLACTONE DECARBOXYLASE FAMILY PROTEIN"/>
    <property type="match status" value="1"/>
</dbReference>
<dbReference type="InterPro" id="IPR052512">
    <property type="entry name" value="4CMD/NDH-1_regulator"/>
</dbReference>
<reference evidence="3" key="1">
    <citation type="journal article" date="2019" name="Int. J. Syst. Evol. Microbiol.">
        <title>The Global Catalogue of Microorganisms (GCM) 10K type strain sequencing project: providing services to taxonomists for standard genome sequencing and annotation.</title>
        <authorList>
            <consortium name="The Broad Institute Genomics Platform"/>
            <consortium name="The Broad Institute Genome Sequencing Center for Infectious Disease"/>
            <person name="Wu L."/>
            <person name="Ma J."/>
        </authorList>
    </citation>
    <scope>NUCLEOTIDE SEQUENCE [LARGE SCALE GENOMIC DNA]</scope>
    <source>
        <strain evidence="3">KCTC 42739</strain>
    </source>
</reference>
<gene>
    <name evidence="2" type="ORF">ACFONA_07840</name>
</gene>
<dbReference type="Proteomes" id="UP001595713">
    <property type="component" value="Unassembled WGS sequence"/>
</dbReference>
<keyword evidence="3" id="KW-1185">Reference proteome</keyword>
<comment type="caution">
    <text evidence="2">The sequence shown here is derived from an EMBL/GenBank/DDBJ whole genome shotgun (WGS) entry which is preliminary data.</text>
</comment>
<name>A0ABV7SXQ9_9SPHN</name>
<dbReference type="PANTHER" id="PTHR33570:SF2">
    <property type="entry name" value="CARBOXYMUCONOLACTONE DECARBOXYLASE-LIKE DOMAIN-CONTAINING PROTEIN"/>
    <property type="match status" value="1"/>
</dbReference>